<dbReference type="GO" id="GO:0005634">
    <property type="term" value="C:nucleus"/>
    <property type="evidence" value="ECO:0007669"/>
    <property type="project" value="UniProtKB-SubCell"/>
</dbReference>
<evidence type="ECO:0000313" key="10">
    <source>
        <dbReference type="Proteomes" id="UP001164929"/>
    </source>
</evidence>
<keyword evidence="3 7" id="KW-0805">Transcription regulation</keyword>
<keyword evidence="6 7" id="KW-0539">Nucleus</keyword>
<keyword evidence="4 7" id="KW-0238">DNA-binding</keyword>
<dbReference type="GO" id="GO:0003700">
    <property type="term" value="F:DNA-binding transcription factor activity"/>
    <property type="evidence" value="ECO:0007669"/>
    <property type="project" value="UniProtKB-UniRule"/>
</dbReference>
<comment type="subcellular location">
    <subcellularLocation>
        <location evidence="1 7">Nucleus</location>
    </subcellularLocation>
</comment>
<evidence type="ECO:0000256" key="6">
    <source>
        <dbReference type="ARBA" id="ARBA00023242"/>
    </source>
</evidence>
<dbReference type="PANTHER" id="PTHR31421">
    <property type="entry name" value="PROTEIN BASIC PENTACYSTEINE3"/>
    <property type="match status" value="1"/>
</dbReference>
<feature type="compositionally biased region" description="Basic residues" evidence="8">
    <location>
        <begin position="76"/>
        <end position="89"/>
    </location>
</feature>
<dbReference type="GO" id="GO:0043565">
    <property type="term" value="F:sequence-specific DNA binding"/>
    <property type="evidence" value="ECO:0007669"/>
    <property type="project" value="TreeGrafter"/>
</dbReference>
<dbReference type="InterPro" id="IPR010409">
    <property type="entry name" value="GAGA-bd_tscrpt_act"/>
</dbReference>
<comment type="similarity">
    <text evidence="2 7">Belongs to the BBR/BPC family.</text>
</comment>
<evidence type="ECO:0000256" key="2">
    <source>
        <dbReference type="ARBA" id="ARBA00007911"/>
    </source>
</evidence>
<comment type="caution">
    <text evidence="9">The sequence shown here is derived from an EMBL/GenBank/DDBJ whole genome shotgun (WGS) entry which is preliminary data.</text>
</comment>
<proteinExistence type="inferred from homology"/>
<name>A0AAD6PW32_9ROSI</name>
<evidence type="ECO:0000256" key="7">
    <source>
        <dbReference type="RuleBase" id="RU367160"/>
    </source>
</evidence>
<evidence type="ECO:0000256" key="8">
    <source>
        <dbReference type="SAM" id="MobiDB-lite"/>
    </source>
</evidence>
<feature type="region of interest" description="Disordered" evidence="8">
    <location>
        <begin position="70"/>
        <end position="108"/>
    </location>
</feature>
<dbReference type="Pfam" id="PF06217">
    <property type="entry name" value="GAGA_bind"/>
    <property type="match status" value="1"/>
</dbReference>
<evidence type="ECO:0000256" key="5">
    <source>
        <dbReference type="ARBA" id="ARBA00023163"/>
    </source>
</evidence>
<evidence type="ECO:0000256" key="1">
    <source>
        <dbReference type="ARBA" id="ARBA00004123"/>
    </source>
</evidence>
<keyword evidence="10" id="KW-1185">Reference proteome</keyword>
<organism evidence="9 10">
    <name type="scientific">Populus alba x Populus x berolinensis</name>
    <dbReference type="NCBI Taxonomy" id="444605"/>
    <lineage>
        <taxon>Eukaryota</taxon>
        <taxon>Viridiplantae</taxon>
        <taxon>Streptophyta</taxon>
        <taxon>Embryophyta</taxon>
        <taxon>Tracheophyta</taxon>
        <taxon>Spermatophyta</taxon>
        <taxon>Magnoliopsida</taxon>
        <taxon>eudicotyledons</taxon>
        <taxon>Gunneridae</taxon>
        <taxon>Pentapetalae</taxon>
        <taxon>rosids</taxon>
        <taxon>fabids</taxon>
        <taxon>Malpighiales</taxon>
        <taxon>Salicaceae</taxon>
        <taxon>Saliceae</taxon>
        <taxon>Populus</taxon>
    </lineage>
</organism>
<gene>
    <name evidence="9" type="ORF">NC653_034474</name>
</gene>
<dbReference type="PANTHER" id="PTHR31421:SF22">
    <property type="entry name" value="PROTEIN BASIC PENTACYSTEINE3"/>
    <property type="match status" value="1"/>
</dbReference>
<dbReference type="SMART" id="SM01226">
    <property type="entry name" value="GAGA_bind"/>
    <property type="match status" value="1"/>
</dbReference>
<sequence length="168" mass="18543">MVDGKKNPKKLSSSSSSAAIMASVNGGFHHRDTGQFCLEHLQPIICICFQPPDSVNHEMLDQVKEAGVVEKENVPNKKRHRPKALKSPKVKKEMRGPRAPKPEGSPSVQLVRSAKKTAEIMINGINIDISVIPIPAWFEDSREKRMNSGAFKVVLEKLAGEGYDFSNP</sequence>
<evidence type="ECO:0000313" key="9">
    <source>
        <dbReference type="EMBL" id="KAJ6969922.1"/>
    </source>
</evidence>
<evidence type="ECO:0000256" key="4">
    <source>
        <dbReference type="ARBA" id="ARBA00023125"/>
    </source>
</evidence>
<dbReference type="AlphaFoldDB" id="A0AAD6PW32"/>
<dbReference type="EMBL" id="JAQIZT010000015">
    <property type="protein sequence ID" value="KAJ6969922.1"/>
    <property type="molecule type" value="Genomic_DNA"/>
</dbReference>
<protein>
    <recommendedName>
        <fullName evidence="7">GAGA-binding transcriptional activator</fullName>
    </recommendedName>
</protein>
<evidence type="ECO:0000256" key="3">
    <source>
        <dbReference type="ARBA" id="ARBA00023015"/>
    </source>
</evidence>
<dbReference type="Proteomes" id="UP001164929">
    <property type="component" value="Chromosome 15"/>
</dbReference>
<keyword evidence="5 7" id="KW-0804">Transcription</keyword>
<dbReference type="GO" id="GO:0009723">
    <property type="term" value="P:response to ethylene"/>
    <property type="evidence" value="ECO:0007669"/>
    <property type="project" value="TreeGrafter"/>
</dbReference>
<reference evidence="9" key="1">
    <citation type="journal article" date="2023" name="Mol. Ecol. Resour.">
        <title>Chromosome-level genome assembly of a triploid poplar Populus alba 'Berolinensis'.</title>
        <authorList>
            <person name="Chen S."/>
            <person name="Yu Y."/>
            <person name="Wang X."/>
            <person name="Wang S."/>
            <person name="Zhang T."/>
            <person name="Zhou Y."/>
            <person name="He R."/>
            <person name="Meng N."/>
            <person name="Wang Y."/>
            <person name="Liu W."/>
            <person name="Liu Z."/>
            <person name="Liu J."/>
            <person name="Guo Q."/>
            <person name="Huang H."/>
            <person name="Sederoff R.R."/>
            <person name="Wang G."/>
            <person name="Qu G."/>
            <person name="Chen S."/>
        </authorList>
    </citation>
    <scope>NUCLEOTIDE SEQUENCE</scope>
    <source>
        <strain evidence="9">SC-2020</strain>
    </source>
</reference>
<accession>A0AAD6PW32</accession>
<comment type="function">
    <text evidence="7">Transcriptional regulator that specifically binds to GA-rich elements (GAGA-repeats) present in regulatory sequences of genes involved in developmental processes.</text>
</comment>